<dbReference type="RefSeq" id="WP_036795264.1">
    <property type="nucleotide sequence ID" value="NZ_JAUZMX010000001.1"/>
</dbReference>
<comment type="subcellular location">
    <subcellularLocation>
        <location evidence="1">Cell outer membrane</location>
        <topology evidence="1">Multi-pass membrane protein</topology>
    </subcellularLocation>
</comment>
<comment type="caution">
    <text evidence="4">The sequence shown here is derived from an EMBL/GenBank/DDBJ whole genome shotgun (WGS) entry which is preliminary data.</text>
</comment>
<evidence type="ECO:0000256" key="2">
    <source>
        <dbReference type="ARBA" id="ARBA00022729"/>
    </source>
</evidence>
<evidence type="ECO:0000313" key="4">
    <source>
        <dbReference type="EMBL" id="PSV01810.1"/>
    </source>
</evidence>
<dbReference type="Proteomes" id="UP000241426">
    <property type="component" value="Unassembled WGS sequence"/>
</dbReference>
<dbReference type="SUPFAM" id="SSF56935">
    <property type="entry name" value="Porins"/>
    <property type="match status" value="1"/>
</dbReference>
<evidence type="ECO:0000256" key="1">
    <source>
        <dbReference type="ARBA" id="ARBA00004571"/>
    </source>
</evidence>
<dbReference type="PANTHER" id="PTHR34501:SF2">
    <property type="entry name" value="OUTER MEMBRANE PORIN F-RELATED"/>
    <property type="match status" value="1"/>
</dbReference>
<dbReference type="eggNOG" id="COG3203">
    <property type="taxonomic scope" value="Bacteria"/>
</dbReference>
<sequence length="316" mass="34741">MKQAAVVAAIFTSLSATATAATVYDNNDTVIEVGGRAEARFNISKQNKGINNDSNEFKDKSRARLTLKGKSAINQQLTAFGKYEAEISDNKDSTVTTRYLYTGLDSQFGAFSYGKQDSAQVMITDFTDILSTFGGDAVDLVDGNKDKRENNFLYLGEFNNLAIATNYITENNSATKDSNSVGIAAQYRFPFGLNLGAGYVNGNDGVDIDANQFNLAISYELDNIYAGATYANGKHGDADLNGYELAAAYTFNQFTARGVYNFQQSETNNVTTDEVDYFALEGLYKFNKSLHTYIGYKFQQLGTKDDELQAGIRYDF</sequence>
<dbReference type="Pfam" id="PF13609">
    <property type="entry name" value="Porin_4"/>
    <property type="match status" value="1"/>
</dbReference>
<keyword evidence="2" id="KW-0732">Signal</keyword>
<proteinExistence type="predicted"/>
<accession>A0A0B7J946</accession>
<evidence type="ECO:0000313" key="5">
    <source>
        <dbReference type="Proteomes" id="UP000241426"/>
    </source>
</evidence>
<accession>A0A2T3KP45</accession>
<dbReference type="InterPro" id="IPR050298">
    <property type="entry name" value="Gram-neg_bact_OMP"/>
</dbReference>
<dbReference type="AlphaFoldDB" id="A0A0B7J946"/>
<reference evidence="4 5" key="1">
    <citation type="submission" date="2018-01" db="EMBL/GenBank/DDBJ databases">
        <title>Whole genome sequencing of Histamine producing bacteria.</title>
        <authorList>
            <person name="Butler K."/>
        </authorList>
    </citation>
    <scope>NUCLEOTIDE SEQUENCE [LARGE SCALE GENOMIC DNA]</scope>
    <source>
        <strain evidence="4 5">FS-7.2</strain>
    </source>
</reference>
<dbReference type="GeneID" id="29943967"/>
<dbReference type="InterPro" id="IPR033900">
    <property type="entry name" value="Gram_neg_porin_domain"/>
</dbReference>
<evidence type="ECO:0000256" key="3">
    <source>
        <dbReference type="ARBA" id="ARBA00023136"/>
    </source>
</evidence>
<keyword evidence="3" id="KW-0472">Membrane</keyword>
<dbReference type="InterPro" id="IPR023614">
    <property type="entry name" value="Porin_dom_sf"/>
</dbReference>
<protein>
    <submittedName>
        <fullName evidence="4">Porin</fullName>
    </submittedName>
</protein>
<organism evidence="4 5">
    <name type="scientific">Photobacterium kishitanii</name>
    <dbReference type="NCBI Taxonomy" id="318456"/>
    <lineage>
        <taxon>Bacteria</taxon>
        <taxon>Pseudomonadati</taxon>
        <taxon>Pseudomonadota</taxon>
        <taxon>Gammaproteobacteria</taxon>
        <taxon>Vibrionales</taxon>
        <taxon>Vibrionaceae</taxon>
        <taxon>Photobacterium</taxon>
    </lineage>
</organism>
<dbReference type="Gene3D" id="2.40.160.10">
    <property type="entry name" value="Porin"/>
    <property type="match status" value="1"/>
</dbReference>
<gene>
    <name evidence="4" type="ORF">C9J27_01745</name>
</gene>
<dbReference type="CDD" id="cd00342">
    <property type="entry name" value="gram_neg_porins"/>
    <property type="match status" value="1"/>
</dbReference>
<dbReference type="PANTHER" id="PTHR34501">
    <property type="entry name" value="PROTEIN YDDL-RELATED"/>
    <property type="match status" value="1"/>
</dbReference>
<dbReference type="GO" id="GO:0009279">
    <property type="term" value="C:cell outer membrane"/>
    <property type="evidence" value="ECO:0007669"/>
    <property type="project" value="UniProtKB-SubCell"/>
</dbReference>
<dbReference type="GO" id="GO:0015288">
    <property type="term" value="F:porin activity"/>
    <property type="evidence" value="ECO:0007669"/>
    <property type="project" value="InterPro"/>
</dbReference>
<dbReference type="EMBL" id="PYNF01000001">
    <property type="protein sequence ID" value="PSV01810.1"/>
    <property type="molecule type" value="Genomic_DNA"/>
</dbReference>
<name>A0A0B7J946_9GAMM</name>